<evidence type="ECO:0000313" key="3">
    <source>
        <dbReference type="EMBL" id="CAX24281.1"/>
    </source>
</evidence>
<dbReference type="InterPro" id="IPR054276">
    <property type="entry name" value="DUF7007"/>
</dbReference>
<evidence type="ECO:0000313" key="4">
    <source>
        <dbReference type="Proteomes" id="UP000008070"/>
    </source>
</evidence>
<dbReference type="Proteomes" id="UP000008070">
    <property type="component" value="Chromosome"/>
</dbReference>
<proteinExistence type="predicted"/>
<dbReference type="GeneID" id="72989576"/>
<dbReference type="HOGENOM" id="CLU_090660_0_0_5"/>
<name>C7CDK3_METED</name>
<evidence type="ECO:0000259" key="2">
    <source>
        <dbReference type="Pfam" id="PF22653"/>
    </source>
</evidence>
<feature type="region of interest" description="Disordered" evidence="1">
    <location>
        <begin position="87"/>
        <end position="111"/>
    </location>
</feature>
<reference evidence="4" key="1">
    <citation type="journal article" date="2009" name="PLoS ONE">
        <title>Methylobacterium genome sequences: a reference blueprint to investigate microbial metabolism of C1 compounds from natural and industrial sources.</title>
        <authorList>
            <person name="Vuilleumier S."/>
            <person name="Chistoserdova L."/>
            <person name="Lee M.-C."/>
            <person name="Bringel F."/>
            <person name="Lajus A."/>
            <person name="Zhou Y."/>
            <person name="Gourion B."/>
            <person name="Barbe V."/>
            <person name="Chang J."/>
            <person name="Cruveiller S."/>
            <person name="Dossat C."/>
            <person name="Gillett W."/>
            <person name="Gruffaz C."/>
            <person name="Haugen E."/>
            <person name="Hourcade E."/>
            <person name="Levy R."/>
            <person name="Mangenot S."/>
            <person name="Muller E."/>
            <person name="Nadalig T."/>
            <person name="Pagni M."/>
            <person name="Penny C."/>
            <person name="Peyraud R."/>
            <person name="Robinson D.G."/>
            <person name="Roche D."/>
            <person name="Rouy Z."/>
            <person name="Saenampechek C."/>
            <person name="Salvignol G."/>
            <person name="Vallenet D."/>
            <person name="Wu Z."/>
            <person name="Marx C.J."/>
            <person name="Vorholt J.A."/>
            <person name="Olson M.V."/>
            <person name="Kaul R."/>
            <person name="Weissenbach J."/>
            <person name="Medigue C."/>
            <person name="Lidstrom M.E."/>
        </authorList>
    </citation>
    <scope>NUCLEOTIDE SEQUENCE [LARGE SCALE GENOMIC DNA]</scope>
    <source>
        <strain evidence="4">DSM 6343 / CIP 106787 / DM4</strain>
    </source>
</reference>
<feature type="domain" description="DUF7007" evidence="2">
    <location>
        <begin position="106"/>
        <end position="219"/>
    </location>
</feature>
<feature type="compositionally biased region" description="Basic and acidic residues" evidence="1">
    <location>
        <begin position="87"/>
        <end position="106"/>
    </location>
</feature>
<dbReference type="AlphaFoldDB" id="C7CDK3"/>
<protein>
    <recommendedName>
        <fullName evidence="2">DUF7007 domain-containing protein</fullName>
    </recommendedName>
</protein>
<sequence length="290" mass="32658">MTALRTSGQANNPTPAAAGVLFTRTHDGLLVAKVRDNAFAMMPARNDRYYLASAWRLSRPMEEWSRSDFYGHGGELADEAAFRARVHENAEHQRQRAALGRRETRSGAHTPWGASQCATVYADGVISHSTAGHGGFHLDAGHNAKVHPALRARGGWYEEDCAWAAVAQALPELFTEYERRCADQTIRDWYPDAWEAIHGRPLLPGESHEKDRQAFERDHVSDWIVISAIRSDHHRGMTECVATLGGDRRAAEQRRYLVPSDEYHVGRFGFVINEARHRLYGGRSNFVGWR</sequence>
<dbReference type="RefSeq" id="WP_015822467.1">
    <property type="nucleotide sequence ID" value="NC_012988.1"/>
</dbReference>
<gene>
    <name evidence="3" type="ORF">METD_I2624</name>
</gene>
<dbReference type="EMBL" id="FP103042">
    <property type="protein sequence ID" value="CAX24281.1"/>
    <property type="molecule type" value="Genomic_DNA"/>
</dbReference>
<organism evidence="3 4">
    <name type="scientific">Methylorubrum extorquens (strain DSM 6343 / CIP 106787 / DM4)</name>
    <name type="common">Methylobacterium extorquens</name>
    <dbReference type="NCBI Taxonomy" id="661410"/>
    <lineage>
        <taxon>Bacteria</taxon>
        <taxon>Pseudomonadati</taxon>
        <taxon>Pseudomonadota</taxon>
        <taxon>Alphaproteobacteria</taxon>
        <taxon>Hyphomicrobiales</taxon>
        <taxon>Methylobacteriaceae</taxon>
        <taxon>Methylorubrum</taxon>
    </lineage>
</organism>
<accession>C7CDK3</accession>
<evidence type="ECO:0000256" key="1">
    <source>
        <dbReference type="SAM" id="MobiDB-lite"/>
    </source>
</evidence>
<dbReference type="KEGG" id="mdi:METDI2624"/>
<dbReference type="Pfam" id="PF22653">
    <property type="entry name" value="DUF7007"/>
    <property type="match status" value="1"/>
</dbReference>